<dbReference type="Proteomes" id="UP000323597">
    <property type="component" value="Chromosome D01"/>
</dbReference>
<dbReference type="SMR" id="A0A5D2W7K7"/>
<dbReference type="EMBL" id="CM017649">
    <property type="protein sequence ID" value="TYI97804.1"/>
    <property type="molecule type" value="Genomic_DNA"/>
</dbReference>
<organism evidence="1 2">
    <name type="scientific">Gossypium mustelinum</name>
    <name type="common">Cotton</name>
    <name type="synonym">Gossypium caicoense</name>
    <dbReference type="NCBI Taxonomy" id="34275"/>
    <lineage>
        <taxon>Eukaryota</taxon>
        <taxon>Viridiplantae</taxon>
        <taxon>Streptophyta</taxon>
        <taxon>Embryophyta</taxon>
        <taxon>Tracheophyta</taxon>
        <taxon>Spermatophyta</taxon>
        <taxon>Magnoliopsida</taxon>
        <taxon>eudicotyledons</taxon>
        <taxon>Gunneridae</taxon>
        <taxon>Pentapetalae</taxon>
        <taxon>rosids</taxon>
        <taxon>malvids</taxon>
        <taxon>Malvales</taxon>
        <taxon>Malvaceae</taxon>
        <taxon>Malvoideae</taxon>
        <taxon>Gossypium</taxon>
    </lineage>
</organism>
<accession>A0A5D2W7K7</accession>
<keyword evidence="2" id="KW-1185">Reference proteome</keyword>
<protein>
    <submittedName>
        <fullName evidence="1">Uncharacterized protein</fullName>
    </submittedName>
</protein>
<proteinExistence type="predicted"/>
<sequence>MPNTIFFIYKEIYSLEEKIAKHYMWTILGTASSVAFSGITASGEYENLCIPRGKPVAYFARPSATRLLPQYTWVMVTAQYRLSISQIALMIICG</sequence>
<evidence type="ECO:0000313" key="2">
    <source>
        <dbReference type="Proteomes" id="UP000323597"/>
    </source>
</evidence>
<name>A0A5D2W7K7_GOSMU</name>
<reference evidence="1 2" key="1">
    <citation type="submission" date="2019-07" db="EMBL/GenBank/DDBJ databases">
        <title>WGS assembly of Gossypium mustelinum.</title>
        <authorList>
            <person name="Chen Z.J."/>
            <person name="Sreedasyam A."/>
            <person name="Ando A."/>
            <person name="Song Q."/>
            <person name="De L."/>
            <person name="Hulse-Kemp A."/>
            <person name="Ding M."/>
            <person name="Ye W."/>
            <person name="Kirkbride R."/>
            <person name="Jenkins J."/>
            <person name="Plott C."/>
            <person name="Lovell J."/>
            <person name="Lin Y.-M."/>
            <person name="Vaughn R."/>
            <person name="Liu B."/>
            <person name="Li W."/>
            <person name="Simpson S."/>
            <person name="Scheffler B."/>
            <person name="Saski C."/>
            <person name="Grover C."/>
            <person name="Hu G."/>
            <person name="Conover J."/>
            <person name="Carlson J."/>
            <person name="Shu S."/>
            <person name="Boston L."/>
            <person name="Williams M."/>
            <person name="Peterson D."/>
            <person name="Mcgee K."/>
            <person name="Jones D."/>
            <person name="Wendel J."/>
            <person name="Stelly D."/>
            <person name="Grimwood J."/>
            <person name="Schmutz J."/>
        </authorList>
    </citation>
    <scope>NUCLEOTIDE SEQUENCE [LARGE SCALE GENOMIC DNA]</scope>
    <source>
        <strain evidence="1">1408120.09</strain>
    </source>
</reference>
<gene>
    <name evidence="1" type="ORF">E1A91_D01G169000v1</name>
</gene>
<evidence type="ECO:0000313" key="1">
    <source>
        <dbReference type="EMBL" id="TYI97804.1"/>
    </source>
</evidence>
<dbReference type="AlphaFoldDB" id="A0A5D2W7K7"/>